<dbReference type="GO" id="GO:0043709">
    <property type="term" value="P:cell adhesion involved in single-species biofilm formation"/>
    <property type="evidence" value="ECO:0007669"/>
    <property type="project" value="TreeGrafter"/>
</dbReference>
<dbReference type="InterPro" id="IPR050469">
    <property type="entry name" value="Diguanylate_Cyclase"/>
</dbReference>
<comment type="caution">
    <text evidence="3">The sequence shown here is derived from an EMBL/GenBank/DDBJ whole genome shotgun (WGS) entry which is preliminary data.</text>
</comment>
<evidence type="ECO:0000259" key="2">
    <source>
        <dbReference type="PROSITE" id="PS50887"/>
    </source>
</evidence>
<dbReference type="PANTHER" id="PTHR45138:SF9">
    <property type="entry name" value="DIGUANYLATE CYCLASE DGCM-RELATED"/>
    <property type="match status" value="1"/>
</dbReference>
<dbReference type="EMBL" id="QNBD01000017">
    <property type="protein sequence ID" value="RKX72477.1"/>
    <property type="molecule type" value="Genomic_DNA"/>
</dbReference>
<dbReference type="CDD" id="cd01949">
    <property type="entry name" value="GGDEF"/>
    <property type="match status" value="1"/>
</dbReference>
<dbReference type="SUPFAM" id="SSF55073">
    <property type="entry name" value="Nucleotide cyclase"/>
    <property type="match status" value="1"/>
</dbReference>
<accession>A0A660SNV8</accession>
<sequence>MYMYKIIDELLQRGEYKKAHKLVIKKLSSTKRIDNKVYLLKSAIFICLREHNVSLAKKYSDQIIVLADKTDDINYKSVIYHMYGLTLFKTGNLIDAHMNLKKALYLSRQAKNEELEVKVLDSIGKYYEDDGEVLNAIYYYKMSERKKIILKDNIGLAITYGNLGRVYFESGDIYKAKEYFQLDYTISKNLEDYFGQTIMLNQLGDVYRMLGHINYSEKSYQSALDIANKMDYELSRGFSILGLGYIATLHDEIEKAKEYAEKVRKIFKSFNKYDGKIDSLILLSNIAIRENDMEQAEKYLLKANNLAVNAKVNFEISKSLFETAKFYFMKNKIYDGLERVDRYFQVMMKLSKSEFSIFRNVLALGEELVGAEDALLILKRDRALEMIKISPGLRNRFKISRQVLTSWEELHERVVDKSEHSSSREISNWLRENKYISEKYIVAASLSREGDDFGYIVAMNNNPFLRSFDDTLNILNVYASKVAEVISTVLSIELSRYDALTRLKNRESLDKEIKDEVYKAIVFKKNFITLMIDIDDFKDINDVYGHQLGDFILVNISNILRSQTRETDLIFRYGGDEFLVVIGNVNRSSVEKFAERLLEKVRKQNIIYRLSGLKITISIGGYIFKGSEYSEDTESFSSKEIIKKADKSLYKAKYAGKDRFCLYGEGQEI</sequence>
<dbReference type="SUPFAM" id="SSF48452">
    <property type="entry name" value="TPR-like"/>
    <property type="match status" value="2"/>
</dbReference>
<dbReference type="PROSITE" id="PS50887">
    <property type="entry name" value="GGDEF"/>
    <property type="match status" value="1"/>
</dbReference>
<dbReference type="Proteomes" id="UP000271125">
    <property type="component" value="Unassembled WGS sequence"/>
</dbReference>
<dbReference type="Pfam" id="PF00990">
    <property type="entry name" value="GGDEF"/>
    <property type="match status" value="1"/>
</dbReference>
<dbReference type="GO" id="GO:0052621">
    <property type="term" value="F:diguanylate cyclase activity"/>
    <property type="evidence" value="ECO:0007669"/>
    <property type="project" value="TreeGrafter"/>
</dbReference>
<dbReference type="SMART" id="SM00267">
    <property type="entry name" value="GGDEF"/>
    <property type="match status" value="1"/>
</dbReference>
<feature type="repeat" description="TPR" evidence="1">
    <location>
        <begin position="157"/>
        <end position="190"/>
    </location>
</feature>
<feature type="domain" description="GGDEF" evidence="2">
    <location>
        <begin position="525"/>
        <end position="665"/>
    </location>
</feature>
<proteinExistence type="predicted"/>
<dbReference type="Pfam" id="PF13424">
    <property type="entry name" value="TPR_12"/>
    <property type="match status" value="1"/>
</dbReference>
<dbReference type="PROSITE" id="PS50005">
    <property type="entry name" value="TPR"/>
    <property type="match status" value="1"/>
</dbReference>
<dbReference type="NCBIfam" id="TIGR00254">
    <property type="entry name" value="GGDEF"/>
    <property type="match status" value="1"/>
</dbReference>
<dbReference type="SMART" id="SM00028">
    <property type="entry name" value="TPR"/>
    <property type="match status" value="4"/>
</dbReference>
<name>A0A660SNV8_UNCT6</name>
<dbReference type="Pfam" id="PF13181">
    <property type="entry name" value="TPR_8"/>
    <property type="match status" value="1"/>
</dbReference>
<dbReference type="AlphaFoldDB" id="A0A660SNV8"/>
<dbReference type="FunFam" id="3.30.70.270:FF:000001">
    <property type="entry name" value="Diguanylate cyclase domain protein"/>
    <property type="match status" value="1"/>
</dbReference>
<organism evidence="3 4">
    <name type="scientific">candidate division TA06 bacterium</name>
    <dbReference type="NCBI Taxonomy" id="2250710"/>
    <lineage>
        <taxon>Bacteria</taxon>
        <taxon>Bacteria division TA06</taxon>
    </lineage>
</organism>
<evidence type="ECO:0000256" key="1">
    <source>
        <dbReference type="PROSITE-ProRule" id="PRU00339"/>
    </source>
</evidence>
<dbReference type="GO" id="GO:0005886">
    <property type="term" value="C:plasma membrane"/>
    <property type="evidence" value="ECO:0007669"/>
    <property type="project" value="TreeGrafter"/>
</dbReference>
<keyword evidence="1" id="KW-0802">TPR repeat</keyword>
<dbReference type="GO" id="GO:1902201">
    <property type="term" value="P:negative regulation of bacterial-type flagellum-dependent cell motility"/>
    <property type="evidence" value="ECO:0007669"/>
    <property type="project" value="TreeGrafter"/>
</dbReference>
<dbReference type="InterPro" id="IPR043128">
    <property type="entry name" value="Rev_trsase/Diguanyl_cyclase"/>
</dbReference>
<dbReference type="InterPro" id="IPR029787">
    <property type="entry name" value="Nucleotide_cyclase"/>
</dbReference>
<gene>
    <name evidence="3" type="ORF">DRP43_00660</name>
</gene>
<dbReference type="InterPro" id="IPR000160">
    <property type="entry name" value="GGDEF_dom"/>
</dbReference>
<reference evidence="3 4" key="1">
    <citation type="submission" date="2018-06" db="EMBL/GenBank/DDBJ databases">
        <title>Extensive metabolic versatility and redundancy in microbially diverse, dynamic hydrothermal sediments.</title>
        <authorList>
            <person name="Dombrowski N."/>
            <person name="Teske A."/>
            <person name="Baker B.J."/>
        </authorList>
    </citation>
    <scope>NUCLEOTIDE SEQUENCE [LARGE SCALE GENOMIC DNA]</scope>
    <source>
        <strain evidence="3">B10_G13</strain>
    </source>
</reference>
<dbReference type="Gene3D" id="1.25.40.10">
    <property type="entry name" value="Tetratricopeptide repeat domain"/>
    <property type="match status" value="1"/>
</dbReference>
<dbReference type="InterPro" id="IPR019734">
    <property type="entry name" value="TPR_rpt"/>
</dbReference>
<dbReference type="Gene3D" id="3.30.70.270">
    <property type="match status" value="1"/>
</dbReference>
<protein>
    <recommendedName>
        <fullName evidence="2">GGDEF domain-containing protein</fullName>
    </recommendedName>
</protein>
<evidence type="ECO:0000313" key="3">
    <source>
        <dbReference type="EMBL" id="RKX72477.1"/>
    </source>
</evidence>
<dbReference type="PANTHER" id="PTHR45138">
    <property type="entry name" value="REGULATORY COMPONENTS OF SENSORY TRANSDUCTION SYSTEM"/>
    <property type="match status" value="1"/>
</dbReference>
<evidence type="ECO:0000313" key="4">
    <source>
        <dbReference type="Proteomes" id="UP000271125"/>
    </source>
</evidence>
<dbReference type="InterPro" id="IPR011990">
    <property type="entry name" value="TPR-like_helical_dom_sf"/>
</dbReference>